<dbReference type="PANTHER" id="PTHR42944">
    <property type="entry name" value="ADENINE DNA GLYCOSYLASE"/>
    <property type="match status" value="1"/>
</dbReference>
<dbReference type="Proteomes" id="UP001174932">
    <property type="component" value="Unassembled WGS sequence"/>
</dbReference>
<dbReference type="Pfam" id="PF00730">
    <property type="entry name" value="HhH-GPD"/>
    <property type="match status" value="1"/>
</dbReference>
<evidence type="ECO:0000313" key="17">
    <source>
        <dbReference type="Proteomes" id="UP001174932"/>
    </source>
</evidence>
<dbReference type="CDD" id="cd03431">
    <property type="entry name" value="NUDIX_DNA_Glycosylase_C-MutY"/>
    <property type="match status" value="1"/>
</dbReference>
<dbReference type="InterPro" id="IPR044298">
    <property type="entry name" value="MIG/MutY"/>
</dbReference>
<dbReference type="EC" id="3.2.2.31" evidence="4 14"/>
<comment type="catalytic activity">
    <reaction evidence="1 14">
        <text>Hydrolyzes free adenine bases from 7,8-dihydro-8-oxoguanine:adenine mismatched double-stranded DNA, leaving an apurinic site.</text>
        <dbReference type="EC" id="3.2.2.31"/>
    </reaction>
</comment>
<dbReference type="EMBL" id="JAUOZU010000001">
    <property type="protein sequence ID" value="MDO6962846.1"/>
    <property type="molecule type" value="Genomic_DNA"/>
</dbReference>
<keyword evidence="7" id="KW-0479">Metal-binding</keyword>
<dbReference type="InterPro" id="IPR015797">
    <property type="entry name" value="NUDIX_hydrolase-like_dom_sf"/>
</dbReference>
<evidence type="ECO:0000256" key="12">
    <source>
        <dbReference type="ARBA" id="ARBA00023204"/>
    </source>
</evidence>
<accession>A0ABT8YGS1</accession>
<name>A0ABT8YGS1_9HYPH</name>
<keyword evidence="17" id="KW-1185">Reference proteome</keyword>
<dbReference type="Pfam" id="PF00633">
    <property type="entry name" value="HHH"/>
    <property type="match status" value="1"/>
</dbReference>
<proteinExistence type="inferred from homology"/>
<evidence type="ECO:0000256" key="10">
    <source>
        <dbReference type="ARBA" id="ARBA00023004"/>
    </source>
</evidence>
<evidence type="ECO:0000313" key="16">
    <source>
        <dbReference type="EMBL" id="MDO6962846.1"/>
    </source>
</evidence>
<evidence type="ECO:0000256" key="4">
    <source>
        <dbReference type="ARBA" id="ARBA00012045"/>
    </source>
</evidence>
<gene>
    <name evidence="16" type="primary">mutY</name>
    <name evidence="16" type="ORF">Q4481_02690</name>
</gene>
<dbReference type="InterPro" id="IPR023170">
    <property type="entry name" value="HhH_base_excis_C"/>
</dbReference>
<keyword evidence="12" id="KW-0234">DNA repair</keyword>
<evidence type="ECO:0000259" key="15">
    <source>
        <dbReference type="SMART" id="SM00478"/>
    </source>
</evidence>
<dbReference type="SMART" id="SM00478">
    <property type="entry name" value="ENDO3c"/>
    <property type="match status" value="1"/>
</dbReference>
<dbReference type="NCBIfam" id="TIGR01084">
    <property type="entry name" value="mutY"/>
    <property type="match status" value="1"/>
</dbReference>
<reference evidence="16" key="1">
    <citation type="journal article" date="2015" name="Int. J. Syst. Evol. Microbiol.">
        <title>Rhizobium alvei sp. nov., isolated from a freshwater river.</title>
        <authorList>
            <person name="Sheu S.Y."/>
            <person name="Huang H.W."/>
            <person name="Young C.C."/>
            <person name="Chen W.M."/>
        </authorList>
    </citation>
    <scope>NUCLEOTIDE SEQUENCE</scope>
    <source>
        <strain evidence="16">TNR-22</strain>
    </source>
</reference>
<keyword evidence="13 14" id="KW-0326">Glycosidase</keyword>
<organism evidence="16 17">
    <name type="scientific">Rhizobium alvei</name>
    <dbReference type="NCBI Taxonomy" id="1132659"/>
    <lineage>
        <taxon>Bacteria</taxon>
        <taxon>Pseudomonadati</taxon>
        <taxon>Pseudomonadota</taxon>
        <taxon>Alphaproteobacteria</taxon>
        <taxon>Hyphomicrobiales</taxon>
        <taxon>Rhizobiaceae</taxon>
        <taxon>Rhizobium/Agrobacterium group</taxon>
        <taxon>Rhizobium</taxon>
    </lineage>
</organism>
<dbReference type="SUPFAM" id="SSF48150">
    <property type="entry name" value="DNA-glycosylase"/>
    <property type="match status" value="1"/>
</dbReference>
<dbReference type="RefSeq" id="WP_304374715.1">
    <property type="nucleotide sequence ID" value="NZ_JAUOZU010000001.1"/>
</dbReference>
<evidence type="ECO:0000256" key="3">
    <source>
        <dbReference type="ARBA" id="ARBA00008343"/>
    </source>
</evidence>
<dbReference type="Pfam" id="PF14815">
    <property type="entry name" value="NUDIX_4"/>
    <property type="match status" value="1"/>
</dbReference>
<dbReference type="InterPro" id="IPR011257">
    <property type="entry name" value="DNA_glycosylase"/>
</dbReference>
<evidence type="ECO:0000256" key="5">
    <source>
        <dbReference type="ARBA" id="ARBA00022023"/>
    </source>
</evidence>
<evidence type="ECO:0000256" key="6">
    <source>
        <dbReference type="ARBA" id="ARBA00022485"/>
    </source>
</evidence>
<dbReference type="CDD" id="cd00056">
    <property type="entry name" value="ENDO3c"/>
    <property type="match status" value="1"/>
</dbReference>
<dbReference type="InterPro" id="IPR029119">
    <property type="entry name" value="MutY_C"/>
</dbReference>
<dbReference type="InterPro" id="IPR004035">
    <property type="entry name" value="Endouclease-III_FeS-bd_BS"/>
</dbReference>
<feature type="domain" description="HhH-GPD" evidence="15">
    <location>
        <begin position="54"/>
        <end position="203"/>
    </location>
</feature>
<evidence type="ECO:0000256" key="1">
    <source>
        <dbReference type="ARBA" id="ARBA00000843"/>
    </source>
</evidence>
<dbReference type="InterPro" id="IPR000445">
    <property type="entry name" value="HhH_motif"/>
</dbReference>
<evidence type="ECO:0000256" key="13">
    <source>
        <dbReference type="ARBA" id="ARBA00023295"/>
    </source>
</evidence>
<dbReference type="InterPro" id="IPR003265">
    <property type="entry name" value="HhH-GPD_domain"/>
</dbReference>
<evidence type="ECO:0000256" key="9">
    <source>
        <dbReference type="ARBA" id="ARBA00022801"/>
    </source>
</evidence>
<dbReference type="SUPFAM" id="SSF55811">
    <property type="entry name" value="Nudix"/>
    <property type="match status" value="1"/>
</dbReference>
<dbReference type="PROSITE" id="PS00764">
    <property type="entry name" value="ENDONUCLEASE_III_1"/>
    <property type="match status" value="1"/>
</dbReference>
<keyword evidence="9" id="KW-0378">Hydrolase</keyword>
<comment type="function">
    <text evidence="2">Adenine glycosylase active on G-A mispairs. MutY also corrects error-prone DNA synthesis past GO lesions which are due to the oxidatively damaged form of guanine: 7,8-dihydro-8-oxoguanine (8-oxo-dGTP).</text>
</comment>
<evidence type="ECO:0000256" key="2">
    <source>
        <dbReference type="ARBA" id="ARBA00002933"/>
    </source>
</evidence>
<keyword evidence="10 14" id="KW-0408">Iron</keyword>
<dbReference type="Gene3D" id="3.90.79.10">
    <property type="entry name" value="Nucleoside Triphosphate Pyrophosphohydrolase"/>
    <property type="match status" value="1"/>
</dbReference>
<keyword evidence="6" id="KW-0004">4Fe-4S</keyword>
<dbReference type="Gene3D" id="1.10.1670.10">
    <property type="entry name" value="Helix-hairpin-Helix base-excision DNA repair enzymes (C-terminal)"/>
    <property type="match status" value="1"/>
</dbReference>
<evidence type="ECO:0000256" key="7">
    <source>
        <dbReference type="ARBA" id="ARBA00022723"/>
    </source>
</evidence>
<dbReference type="PANTHER" id="PTHR42944:SF1">
    <property type="entry name" value="ADENINE DNA GLYCOSYLASE"/>
    <property type="match status" value="1"/>
</dbReference>
<evidence type="ECO:0000256" key="14">
    <source>
        <dbReference type="RuleBase" id="RU365096"/>
    </source>
</evidence>
<reference evidence="16" key="2">
    <citation type="submission" date="2023-07" db="EMBL/GenBank/DDBJ databases">
        <authorList>
            <person name="Shen H."/>
        </authorList>
    </citation>
    <scope>NUCLEOTIDE SEQUENCE</scope>
    <source>
        <strain evidence="16">TNR-22</strain>
    </source>
</reference>
<sequence length="362" mass="40324">MTLTPRSQLTRPEASLLLAWYDRHHRELPWRVDPKMHAAGIRPDPYFVWLSEVMLQQTTVQAVKAYFLKFISVWPTVVDLAAADREEVLKAWAGLGYYARARNLIKCAEEVVDRFGGKFPDTVEELASLPGIGDYTSAAIAAIAFNRRALVMDGNVERVISRVFAIEMPLPAAKPLMRACLDAITPQDRPGDFAQAMMDLGATVCSPRRPACVFCPWRNDCRAFAQGDPEPFPFKAPKKEKPVRLGAAFVALDDAGRVLLRKRGEKGLLGGMTEVPTTDWTARQDGATDPEAAPFAADWQEKGMVTHVFTHFQLRLTIYFAKVMEASDDHGWWEPVANLEGQALPTVMKKAIAVAIGEKRQK</sequence>
<comment type="similarity">
    <text evidence="3 14">Belongs to the Nth/MutY family.</text>
</comment>
<comment type="cofactor">
    <cofactor evidence="14">
        <name>[4Fe-4S] cluster</name>
        <dbReference type="ChEBI" id="CHEBI:49883"/>
    </cofactor>
    <text evidence="14">Binds 1 [4Fe-4S] cluster.</text>
</comment>
<dbReference type="InterPro" id="IPR005760">
    <property type="entry name" value="A/G_AdeGlyc_MutY"/>
</dbReference>
<keyword evidence="11" id="KW-0411">Iron-sulfur</keyword>
<keyword evidence="8 14" id="KW-0227">DNA damage</keyword>
<protein>
    <recommendedName>
        <fullName evidence="5 14">Adenine DNA glycosylase</fullName>
        <ecNumber evidence="4 14">3.2.2.31</ecNumber>
    </recommendedName>
</protein>
<evidence type="ECO:0000256" key="8">
    <source>
        <dbReference type="ARBA" id="ARBA00022763"/>
    </source>
</evidence>
<comment type="caution">
    <text evidence="16">The sequence shown here is derived from an EMBL/GenBank/DDBJ whole genome shotgun (WGS) entry which is preliminary data.</text>
</comment>
<dbReference type="Gene3D" id="1.10.340.30">
    <property type="entry name" value="Hypothetical protein, domain 2"/>
    <property type="match status" value="1"/>
</dbReference>
<evidence type="ECO:0000256" key="11">
    <source>
        <dbReference type="ARBA" id="ARBA00023014"/>
    </source>
</evidence>